<keyword evidence="1" id="KW-0521">NADP</keyword>
<dbReference type="InterPro" id="IPR036291">
    <property type="entry name" value="NAD(P)-bd_dom_sf"/>
</dbReference>
<evidence type="ECO:0000256" key="1">
    <source>
        <dbReference type="ARBA" id="ARBA00022857"/>
    </source>
</evidence>
<dbReference type="InterPro" id="IPR011032">
    <property type="entry name" value="GroES-like_sf"/>
</dbReference>
<evidence type="ECO:0000259" key="3">
    <source>
        <dbReference type="SMART" id="SM00829"/>
    </source>
</evidence>
<dbReference type="EC" id="1.6.5.5" evidence="4"/>
<dbReference type="Gene3D" id="3.40.50.720">
    <property type="entry name" value="NAD(P)-binding Rossmann-like Domain"/>
    <property type="match status" value="1"/>
</dbReference>
<dbReference type="Pfam" id="PF00107">
    <property type="entry name" value="ADH_zinc_N"/>
    <property type="match status" value="1"/>
</dbReference>
<dbReference type="GO" id="GO:0008270">
    <property type="term" value="F:zinc ion binding"/>
    <property type="evidence" value="ECO:0007669"/>
    <property type="project" value="InterPro"/>
</dbReference>
<dbReference type="NCBIfam" id="NF008024">
    <property type="entry name" value="PRK10754.1"/>
    <property type="match status" value="1"/>
</dbReference>
<dbReference type="CDD" id="cd05286">
    <property type="entry name" value="QOR2"/>
    <property type="match status" value="1"/>
</dbReference>
<dbReference type="PANTHER" id="PTHR48106:SF13">
    <property type="entry name" value="QUINONE OXIDOREDUCTASE-RELATED"/>
    <property type="match status" value="1"/>
</dbReference>
<proteinExistence type="predicted"/>
<dbReference type="GO" id="GO:0005829">
    <property type="term" value="C:cytosol"/>
    <property type="evidence" value="ECO:0007669"/>
    <property type="project" value="TreeGrafter"/>
</dbReference>
<feature type="domain" description="Enoyl reductase (ER)" evidence="3">
    <location>
        <begin position="11"/>
        <end position="322"/>
    </location>
</feature>
<dbReference type="PROSITE" id="PS01162">
    <property type="entry name" value="QOR_ZETA_CRYSTAL"/>
    <property type="match status" value="1"/>
</dbReference>
<dbReference type="AlphaFoldDB" id="A0A2R4BQ76"/>
<dbReference type="GO" id="GO:0035925">
    <property type="term" value="F:mRNA 3'-UTR AU-rich region binding"/>
    <property type="evidence" value="ECO:0007669"/>
    <property type="project" value="TreeGrafter"/>
</dbReference>
<dbReference type="OrthoDB" id="9805883at2"/>
<dbReference type="SUPFAM" id="SSF50129">
    <property type="entry name" value="GroES-like"/>
    <property type="match status" value="1"/>
</dbReference>
<dbReference type="InterPro" id="IPR047618">
    <property type="entry name" value="QOR-like"/>
</dbReference>
<dbReference type="PANTHER" id="PTHR48106">
    <property type="entry name" value="QUINONE OXIDOREDUCTASE PIG3-RELATED"/>
    <property type="match status" value="1"/>
</dbReference>
<organism evidence="4 5">
    <name type="scientific">Thauera aromatica K172</name>
    <dbReference type="NCBI Taxonomy" id="44139"/>
    <lineage>
        <taxon>Bacteria</taxon>
        <taxon>Pseudomonadati</taxon>
        <taxon>Pseudomonadota</taxon>
        <taxon>Betaproteobacteria</taxon>
        <taxon>Rhodocyclales</taxon>
        <taxon>Zoogloeaceae</taxon>
        <taxon>Thauera</taxon>
    </lineage>
</organism>
<protein>
    <submittedName>
        <fullName evidence="4">Quinone oxidoreductase</fullName>
        <ecNumber evidence="4">1.6.5.5</ecNumber>
    </submittedName>
</protein>
<dbReference type="Proteomes" id="UP000241885">
    <property type="component" value="Chromosome"/>
</dbReference>
<dbReference type="InterPro" id="IPR013154">
    <property type="entry name" value="ADH-like_N"/>
</dbReference>
<name>A0A2R4BQ76_THAAR</name>
<sequence length="324" mass="34225">MNHAIRFHRTGGPEVLQWEAVALPAPAAGEVRVRHHAVGLNYIDTYHRSGLYPLALPSGLGLEAAGVVEAVGEGGAEFAPGDRVAYTSGPLGAYAEARNIAAAHLVRLPGGISFEQGAAMMLQGITAQYLLRSTYPVQAGDTVLIHAAAGGVGSIMVQWAKLLGATVIGTVGNDDKAVQARALGCDHVIVYTRERFPARVREITGGEGVAVVYDSVGRDTFIDSLSCLRRRGMMVSFGNATGAVAPFDCALLAKAGSVYVTRPGLFDYIASRAELLMRAGELFEVVESGKVKVAINQRYALKDAAQAHRDLEARRTTGSTVLLP</sequence>
<accession>A0A2R4BQ76</accession>
<evidence type="ECO:0000313" key="5">
    <source>
        <dbReference type="Proteomes" id="UP000241885"/>
    </source>
</evidence>
<dbReference type="SUPFAM" id="SSF51735">
    <property type="entry name" value="NAD(P)-binding Rossmann-fold domains"/>
    <property type="match status" value="1"/>
</dbReference>
<dbReference type="InterPro" id="IPR020843">
    <property type="entry name" value="ER"/>
</dbReference>
<dbReference type="EMBL" id="CP028339">
    <property type="protein sequence ID" value="AVR89353.1"/>
    <property type="molecule type" value="Genomic_DNA"/>
</dbReference>
<gene>
    <name evidence="4" type="ORF">Tharo_2456</name>
</gene>
<dbReference type="Gene3D" id="3.90.180.10">
    <property type="entry name" value="Medium-chain alcohol dehydrogenases, catalytic domain"/>
    <property type="match status" value="1"/>
</dbReference>
<dbReference type="KEGG" id="tak:Tharo_2456"/>
<dbReference type="InterPro" id="IPR002364">
    <property type="entry name" value="Quin_OxRdtase/zeta-crystal_CS"/>
</dbReference>
<keyword evidence="2 4" id="KW-0560">Oxidoreductase</keyword>
<dbReference type="Pfam" id="PF08240">
    <property type="entry name" value="ADH_N"/>
    <property type="match status" value="1"/>
</dbReference>
<dbReference type="RefSeq" id="WP_107221487.1">
    <property type="nucleotide sequence ID" value="NZ_CP028339.1"/>
</dbReference>
<reference evidence="4 5" key="1">
    <citation type="submission" date="2018-03" db="EMBL/GenBank/DDBJ databases">
        <title>Complete genome sequence of Thauera aromatica, a model organism for studying aromatic compound degradation under denitrifying conditions.</title>
        <authorList>
            <person name="Lo H.-Y."/>
            <person name="Goris T."/>
            <person name="Boll M."/>
            <person name="Mueller J.A."/>
        </authorList>
    </citation>
    <scope>NUCLEOTIDE SEQUENCE [LARGE SCALE GENOMIC DNA]</scope>
    <source>
        <strain evidence="4 5">K172</strain>
    </source>
</reference>
<evidence type="ECO:0000256" key="2">
    <source>
        <dbReference type="ARBA" id="ARBA00023002"/>
    </source>
</evidence>
<keyword evidence="5" id="KW-1185">Reference proteome</keyword>
<dbReference type="GO" id="GO:0070402">
    <property type="term" value="F:NADPH binding"/>
    <property type="evidence" value="ECO:0007669"/>
    <property type="project" value="TreeGrafter"/>
</dbReference>
<dbReference type="SMART" id="SM00829">
    <property type="entry name" value="PKS_ER"/>
    <property type="match status" value="1"/>
</dbReference>
<dbReference type="FunFam" id="3.40.50.720:FF:000053">
    <property type="entry name" value="Quinone oxidoreductase 1"/>
    <property type="match status" value="1"/>
</dbReference>
<dbReference type="GO" id="GO:0003960">
    <property type="term" value="F:quinone reductase (NADPH) activity"/>
    <property type="evidence" value="ECO:0007669"/>
    <property type="project" value="UniProtKB-EC"/>
</dbReference>
<dbReference type="InterPro" id="IPR013149">
    <property type="entry name" value="ADH-like_C"/>
</dbReference>
<evidence type="ECO:0000313" key="4">
    <source>
        <dbReference type="EMBL" id="AVR89353.1"/>
    </source>
</evidence>